<keyword evidence="2" id="KW-0472">Membrane</keyword>
<dbReference type="Pfam" id="PF11992">
    <property type="entry name" value="TgpA_N"/>
    <property type="match status" value="1"/>
</dbReference>
<dbReference type="Proteomes" id="UP000655410">
    <property type="component" value="Unassembled WGS sequence"/>
</dbReference>
<evidence type="ECO:0000313" key="5">
    <source>
        <dbReference type="Proteomes" id="UP000655410"/>
    </source>
</evidence>
<dbReference type="SMART" id="SM00460">
    <property type="entry name" value="TGc"/>
    <property type="match status" value="1"/>
</dbReference>
<feature type="transmembrane region" description="Helical" evidence="2">
    <location>
        <begin position="174"/>
        <end position="198"/>
    </location>
</feature>
<feature type="transmembrane region" description="Helical" evidence="2">
    <location>
        <begin position="88"/>
        <end position="107"/>
    </location>
</feature>
<evidence type="ECO:0000256" key="1">
    <source>
        <dbReference type="SAM" id="MobiDB-lite"/>
    </source>
</evidence>
<evidence type="ECO:0000313" key="4">
    <source>
        <dbReference type="EMBL" id="GGO87145.1"/>
    </source>
</evidence>
<comment type="caution">
    <text evidence="4">The sequence shown here is derived from an EMBL/GenBank/DDBJ whole genome shotgun (WGS) entry which is preliminary data.</text>
</comment>
<dbReference type="EMBL" id="BMNI01000002">
    <property type="protein sequence ID" value="GGO87145.1"/>
    <property type="molecule type" value="Genomic_DNA"/>
</dbReference>
<keyword evidence="5" id="KW-1185">Reference proteome</keyword>
<evidence type="ECO:0000256" key="2">
    <source>
        <dbReference type="SAM" id="Phobius"/>
    </source>
</evidence>
<keyword evidence="2" id="KW-0812">Transmembrane</keyword>
<dbReference type="InterPro" id="IPR002931">
    <property type="entry name" value="Transglutaminase-like"/>
</dbReference>
<dbReference type="SUPFAM" id="SSF54001">
    <property type="entry name" value="Cysteine proteinases"/>
    <property type="match status" value="1"/>
</dbReference>
<reference evidence="5" key="1">
    <citation type="journal article" date="2019" name="Int. J. Syst. Evol. Microbiol.">
        <title>The Global Catalogue of Microorganisms (GCM) 10K type strain sequencing project: providing services to taxonomists for standard genome sequencing and annotation.</title>
        <authorList>
            <consortium name="The Broad Institute Genomics Platform"/>
            <consortium name="The Broad Institute Genome Sequencing Center for Infectious Disease"/>
            <person name="Wu L."/>
            <person name="Ma J."/>
        </authorList>
    </citation>
    <scope>NUCLEOTIDE SEQUENCE [LARGE SCALE GENOMIC DNA]</scope>
    <source>
        <strain evidence="5">CGMCC 4.7371</strain>
    </source>
</reference>
<dbReference type="Gene3D" id="3.10.620.30">
    <property type="match status" value="1"/>
</dbReference>
<keyword evidence="2" id="KW-1133">Transmembrane helix</keyword>
<dbReference type="InterPro" id="IPR038765">
    <property type="entry name" value="Papain-like_cys_pep_sf"/>
</dbReference>
<gene>
    <name evidence="4" type="ORF">GCM10011584_11050</name>
</gene>
<proteinExistence type="predicted"/>
<feature type="domain" description="Transglutaminase-like" evidence="3">
    <location>
        <begin position="437"/>
        <end position="507"/>
    </location>
</feature>
<feature type="transmembrane region" description="Helical" evidence="2">
    <location>
        <begin position="6"/>
        <end position="23"/>
    </location>
</feature>
<name>A0ABQ2N7X7_9ACTN</name>
<feature type="transmembrane region" description="Helical" evidence="2">
    <location>
        <begin position="136"/>
        <end position="153"/>
    </location>
</feature>
<dbReference type="InterPro" id="IPR052901">
    <property type="entry name" value="Bact_TGase-like"/>
</dbReference>
<feature type="transmembrane region" description="Helical" evidence="2">
    <location>
        <begin position="561"/>
        <end position="583"/>
    </location>
</feature>
<organism evidence="4 5">
    <name type="scientific">Nocardioides phosphati</name>
    <dbReference type="NCBI Taxonomy" id="1867775"/>
    <lineage>
        <taxon>Bacteria</taxon>
        <taxon>Bacillati</taxon>
        <taxon>Actinomycetota</taxon>
        <taxon>Actinomycetes</taxon>
        <taxon>Propionibacteriales</taxon>
        <taxon>Nocardioidaceae</taxon>
        <taxon>Nocardioides</taxon>
    </lineage>
</organism>
<accession>A0ABQ2N7X7</accession>
<protein>
    <submittedName>
        <fullName evidence="4">Transglutaminase</fullName>
    </submittedName>
</protein>
<feature type="region of interest" description="Disordered" evidence="1">
    <location>
        <begin position="509"/>
        <end position="555"/>
    </location>
</feature>
<dbReference type="PANTHER" id="PTHR42736:SF1">
    <property type="entry name" value="PROTEIN-GLUTAMINE GAMMA-GLUTAMYLTRANSFERASE"/>
    <property type="match status" value="1"/>
</dbReference>
<feature type="transmembrane region" description="Helical" evidence="2">
    <location>
        <begin position="114"/>
        <end position="130"/>
    </location>
</feature>
<sequence length="710" mass="75046">MPEGLPGKLLLAFVLVAAVGVGLRRLGLEWPFAFCGQLLTATVVLQAELGSRWVPTPSSLRTAVQSVIDALGSAHAHPAPVASDVTSIVPLLVVAGVALHLVVDLVAVSLRRPLAASLALLAAWVVPVSVLGTASAWPHFALAALAWLGLLAAEQRAERSRWGRPVDAPWFDAVRPGSAGVAIALVAVLAAVVLPAMLPQGTALTLPGAGPARDGTVSLRDPVADLQRDLTRGQDVDLLRINVPKSAPPPAYVRLSVLNQFDGASWRVGSRLWPASNGTVSGAFPAAPALALPGQRVPWEVAVTQAFASDWLPTPHWTSSLVAGPGWRYDSESLDVHRTDSQGSAAGETYDAVEYLPHLTAETLLATDTSDPDLGAAYTALPDSRPAWVHDVATRVTRGATTDYARAVALQQFFQRSFTYSTATAPGSGFRALGDFLNRSRSGYCEQFAAAMALLARELGMPARVSVGFLRPERRGPGSYEFSAHDLHAWPEIWFRGVGWVGFEPTPTSHTGSVPSWSNPPPQTTPSVSASPTTIPSTTPKPRQLPPEQDGAATGQASIDWRVPAVLGGLVLVALAVCLPRLVRRGQRARRLGSADVEDWWSELRADVVDVGITWPTGASPRATARALATRLERSDASDAPAALAALDRLVGSVELARYAPEGSGTATPDDVVTCAAALQATTSPRGVRRARWWPRSVVGQGRLRRAESA</sequence>
<dbReference type="PANTHER" id="PTHR42736">
    <property type="entry name" value="PROTEIN-GLUTAMINE GAMMA-GLUTAMYLTRANSFERASE"/>
    <property type="match status" value="1"/>
</dbReference>
<feature type="compositionally biased region" description="Low complexity" evidence="1">
    <location>
        <begin position="525"/>
        <end position="542"/>
    </location>
</feature>
<evidence type="ECO:0000259" key="3">
    <source>
        <dbReference type="SMART" id="SM00460"/>
    </source>
</evidence>
<dbReference type="InterPro" id="IPR021878">
    <property type="entry name" value="TgpA_N"/>
</dbReference>
<dbReference type="Pfam" id="PF01841">
    <property type="entry name" value="Transglut_core"/>
    <property type="match status" value="1"/>
</dbReference>